<comment type="caution">
    <text evidence="1">The sequence shown here is derived from an EMBL/GenBank/DDBJ whole genome shotgun (WGS) entry which is preliminary data.</text>
</comment>
<keyword evidence="2" id="KW-1185">Reference proteome</keyword>
<dbReference type="Proteomes" id="UP000188268">
    <property type="component" value="Unassembled WGS sequence"/>
</dbReference>
<protein>
    <submittedName>
        <fullName evidence="1">Uncharacterized protein</fullName>
    </submittedName>
</protein>
<organism evidence="1 2">
    <name type="scientific">Corchorus capsularis</name>
    <name type="common">Jute</name>
    <dbReference type="NCBI Taxonomy" id="210143"/>
    <lineage>
        <taxon>Eukaryota</taxon>
        <taxon>Viridiplantae</taxon>
        <taxon>Streptophyta</taxon>
        <taxon>Embryophyta</taxon>
        <taxon>Tracheophyta</taxon>
        <taxon>Spermatophyta</taxon>
        <taxon>Magnoliopsida</taxon>
        <taxon>eudicotyledons</taxon>
        <taxon>Gunneridae</taxon>
        <taxon>Pentapetalae</taxon>
        <taxon>rosids</taxon>
        <taxon>malvids</taxon>
        <taxon>Malvales</taxon>
        <taxon>Malvaceae</taxon>
        <taxon>Grewioideae</taxon>
        <taxon>Apeibeae</taxon>
        <taxon>Corchorus</taxon>
    </lineage>
</organism>
<dbReference type="AlphaFoldDB" id="A0A1R3HCQ9"/>
<dbReference type="EMBL" id="AWWV01012267">
    <property type="protein sequence ID" value="OMO68076.1"/>
    <property type="molecule type" value="Genomic_DNA"/>
</dbReference>
<reference evidence="1 2" key="1">
    <citation type="submission" date="2013-09" db="EMBL/GenBank/DDBJ databases">
        <title>Corchorus capsularis genome sequencing.</title>
        <authorList>
            <person name="Alam M."/>
            <person name="Haque M.S."/>
            <person name="Islam M.S."/>
            <person name="Emdad E.M."/>
            <person name="Islam M.M."/>
            <person name="Ahmed B."/>
            <person name="Halim A."/>
            <person name="Hossen Q.M.M."/>
            <person name="Hossain M.Z."/>
            <person name="Ahmed R."/>
            <person name="Khan M.M."/>
            <person name="Islam R."/>
            <person name="Rashid M.M."/>
            <person name="Khan S.A."/>
            <person name="Rahman M.S."/>
            <person name="Alam M."/>
        </authorList>
    </citation>
    <scope>NUCLEOTIDE SEQUENCE [LARGE SCALE GENOMIC DNA]</scope>
    <source>
        <strain evidence="2">cv. CVL-1</strain>
        <tissue evidence="1">Whole seedling</tissue>
    </source>
</reference>
<name>A0A1R3HCQ9_COCAP</name>
<dbReference type="Gramene" id="OMO68076">
    <property type="protein sequence ID" value="OMO68076"/>
    <property type="gene ID" value="CCACVL1_20093"/>
</dbReference>
<sequence length="23" mass="2285">MGGNSGDLQAVPAEIYACSIGKC</sequence>
<proteinExistence type="predicted"/>
<gene>
    <name evidence="1" type="ORF">CCACVL1_20093</name>
</gene>
<evidence type="ECO:0000313" key="2">
    <source>
        <dbReference type="Proteomes" id="UP000188268"/>
    </source>
</evidence>
<accession>A0A1R3HCQ9</accession>
<evidence type="ECO:0000313" key="1">
    <source>
        <dbReference type="EMBL" id="OMO68076.1"/>
    </source>
</evidence>